<dbReference type="InterPro" id="IPR015422">
    <property type="entry name" value="PyrdxlP-dep_Trfase_small"/>
</dbReference>
<feature type="domain" description="Aminotransferase class I/classII large" evidence="3">
    <location>
        <begin position="46"/>
        <end position="358"/>
    </location>
</feature>
<dbReference type="PANTHER" id="PTHR43510:SF1">
    <property type="entry name" value="AMINOTRANSFERASE FUNCTION, HYPOTHETICAL (EUROFUNG)"/>
    <property type="match status" value="1"/>
</dbReference>
<evidence type="ECO:0000259" key="3">
    <source>
        <dbReference type="Pfam" id="PF00155"/>
    </source>
</evidence>
<dbReference type="Gene3D" id="3.40.640.10">
    <property type="entry name" value="Type I PLP-dependent aspartate aminotransferase-like (Major domain)"/>
    <property type="match status" value="1"/>
</dbReference>
<protein>
    <recommendedName>
        <fullName evidence="3">Aminotransferase class I/classII large domain-containing protein</fullName>
    </recommendedName>
</protein>
<dbReference type="EMBL" id="CAJVOS010000021">
    <property type="protein sequence ID" value="CAG8086814.1"/>
    <property type="molecule type" value="Genomic_DNA"/>
</dbReference>
<keyword evidence="5" id="KW-1185">Reference proteome</keyword>
<proteinExistence type="inferred from homology"/>
<dbReference type="GO" id="GO:0030170">
    <property type="term" value="F:pyridoxal phosphate binding"/>
    <property type="evidence" value="ECO:0007669"/>
    <property type="project" value="InterPro"/>
</dbReference>
<dbReference type="CDD" id="cd00609">
    <property type="entry name" value="AAT_like"/>
    <property type="match status" value="1"/>
</dbReference>
<evidence type="ECO:0000256" key="2">
    <source>
        <dbReference type="ARBA" id="ARBA00022898"/>
    </source>
</evidence>
<sequence>MVRISAFAVEQWMDAYETSAKHNLAETCSASISLNDLLALASKDNLVDYSQKQVYGAIRGTEALRTNIANLYSPAGSSLSKISAEGVLVTNGAIQANFLSLYTNVGPDDHVICQYPTYQQLYSVPESFGAEVSLWKSDEEKGWGMDLEHLRALVKPNTKMIILNNPQNPTGAVLQREELQAIVEIAREHGIMIHSDEVYRPLFHSLDREEDIPPSILEFGYDKVIATGSMSKAFSLAGIRLGWIASPNSKIIEACASARDYTLISVGQIDDSVATHALSQPCVDNLLQRNLQLARQNLAALDAFINEYSWAVKWTRPKAGTTAFLKFVNKDGRAIDDVEFCKVLQEKTGAMLVPGSKCFGGDVDFRGYVRMGYVPENQVMVDGLKALRHFMADEYEKLPPAN</sequence>
<dbReference type="OrthoDB" id="7042322at2759"/>
<name>A0A9W4MQR5_PENOL</name>
<comment type="caution">
    <text evidence="4">The sequence shown here is derived from an EMBL/GenBank/DDBJ whole genome shotgun (WGS) entry which is preliminary data.</text>
</comment>
<dbReference type="SUPFAM" id="SSF53383">
    <property type="entry name" value="PLP-dependent transferases"/>
    <property type="match status" value="1"/>
</dbReference>
<evidence type="ECO:0000313" key="4">
    <source>
        <dbReference type="EMBL" id="CAG8086814.1"/>
    </source>
</evidence>
<dbReference type="AlphaFoldDB" id="A0A9W4MQR5"/>
<dbReference type="InterPro" id="IPR004838">
    <property type="entry name" value="NHTrfase_class1_PyrdxlP-BS"/>
</dbReference>
<dbReference type="Proteomes" id="UP001153618">
    <property type="component" value="Unassembled WGS sequence"/>
</dbReference>
<dbReference type="Pfam" id="PF00155">
    <property type="entry name" value="Aminotran_1_2"/>
    <property type="match status" value="1"/>
</dbReference>
<keyword evidence="2" id="KW-0663">Pyridoxal phosphate</keyword>
<comment type="similarity">
    <text evidence="1">Belongs to the class-I pyridoxal-phosphate-dependent aminotransferase family.</text>
</comment>
<evidence type="ECO:0000313" key="5">
    <source>
        <dbReference type="Proteomes" id="UP001153618"/>
    </source>
</evidence>
<organism evidence="4 5">
    <name type="scientific">Penicillium olsonii</name>
    <dbReference type="NCBI Taxonomy" id="99116"/>
    <lineage>
        <taxon>Eukaryota</taxon>
        <taxon>Fungi</taxon>
        <taxon>Dikarya</taxon>
        <taxon>Ascomycota</taxon>
        <taxon>Pezizomycotina</taxon>
        <taxon>Eurotiomycetes</taxon>
        <taxon>Eurotiomycetidae</taxon>
        <taxon>Eurotiales</taxon>
        <taxon>Aspergillaceae</taxon>
        <taxon>Penicillium</taxon>
    </lineage>
</organism>
<gene>
    <name evidence="4" type="ORF">POLS_LOCUS4269</name>
</gene>
<dbReference type="InterPro" id="IPR015421">
    <property type="entry name" value="PyrdxlP-dep_Trfase_major"/>
</dbReference>
<dbReference type="Gene3D" id="3.90.1150.10">
    <property type="entry name" value="Aspartate Aminotransferase, domain 1"/>
    <property type="match status" value="1"/>
</dbReference>
<dbReference type="InterPro" id="IPR004839">
    <property type="entry name" value="Aminotransferase_I/II_large"/>
</dbReference>
<dbReference type="PANTHER" id="PTHR43510">
    <property type="entry name" value="AMINOTRANSFERASE FUNCTION, HYPOTHETICAL (EUROFUNG)"/>
    <property type="match status" value="1"/>
</dbReference>
<dbReference type="GO" id="GO:0003824">
    <property type="term" value="F:catalytic activity"/>
    <property type="evidence" value="ECO:0007669"/>
    <property type="project" value="InterPro"/>
</dbReference>
<evidence type="ECO:0000256" key="1">
    <source>
        <dbReference type="ARBA" id="ARBA00007441"/>
    </source>
</evidence>
<dbReference type="InterPro" id="IPR015424">
    <property type="entry name" value="PyrdxlP-dep_Trfase"/>
</dbReference>
<reference evidence="4" key="1">
    <citation type="submission" date="2021-07" db="EMBL/GenBank/DDBJ databases">
        <authorList>
            <person name="Branca A.L. A."/>
        </authorList>
    </citation>
    <scope>NUCLEOTIDE SEQUENCE</scope>
</reference>
<accession>A0A9W4MQR5</accession>
<dbReference type="PROSITE" id="PS00105">
    <property type="entry name" value="AA_TRANSFER_CLASS_1"/>
    <property type="match status" value="1"/>
</dbReference>